<feature type="region of interest" description="Disordered" evidence="5">
    <location>
        <begin position="904"/>
        <end position="937"/>
    </location>
</feature>
<feature type="domain" description="UBC core" evidence="6">
    <location>
        <begin position="970"/>
        <end position="1150"/>
    </location>
</feature>
<keyword evidence="1" id="KW-0328">Glycosyltransferase</keyword>
<keyword evidence="2" id="KW-0808">Transferase</keyword>
<dbReference type="FunFam" id="3.10.110.10:FF:000107">
    <property type="entry name" value="Ubiquitin conjugating enzyme, putative"/>
    <property type="match status" value="1"/>
</dbReference>
<dbReference type="PROSITE" id="PS50127">
    <property type="entry name" value="UBC_2"/>
    <property type="match status" value="1"/>
</dbReference>
<gene>
    <name evidence="7" type="ORF">MPH_07107</name>
</gene>
<dbReference type="SUPFAM" id="SSF56399">
    <property type="entry name" value="ADP-ribosylation"/>
    <property type="match status" value="1"/>
</dbReference>
<name>K2RSH2_MACPH</name>
<keyword evidence="3" id="KW-0548">Nucleotidyltransferase</keyword>
<feature type="region of interest" description="Disordered" evidence="5">
    <location>
        <begin position="105"/>
        <end position="124"/>
    </location>
</feature>
<feature type="compositionally biased region" description="Basic and acidic residues" evidence="5">
    <location>
        <begin position="920"/>
        <end position="932"/>
    </location>
</feature>
<feature type="region of interest" description="Disordered" evidence="5">
    <location>
        <begin position="828"/>
        <end position="892"/>
    </location>
</feature>
<comment type="caution">
    <text evidence="7">The sequence shown here is derived from an EMBL/GenBank/DDBJ whole genome shotgun (WGS) entry which is preliminary data.</text>
</comment>
<dbReference type="EMBL" id="AHHD01000293">
    <property type="protein sequence ID" value="EKG15672.1"/>
    <property type="molecule type" value="Genomic_DNA"/>
</dbReference>
<keyword evidence="4" id="KW-0520">NAD</keyword>
<dbReference type="HOGENOM" id="CLU_003143_1_0_1"/>
<evidence type="ECO:0000256" key="3">
    <source>
        <dbReference type="ARBA" id="ARBA00022695"/>
    </source>
</evidence>
<proteinExistence type="predicted"/>
<dbReference type="STRING" id="1126212.K2RSH2"/>
<protein>
    <submittedName>
        <fullName evidence="7">Ubiquitin-conjugating enzyme E2</fullName>
    </submittedName>
</protein>
<dbReference type="InParanoid" id="K2RSH2"/>
<reference evidence="7 8" key="1">
    <citation type="journal article" date="2012" name="BMC Genomics">
        <title>Tools to kill: Genome of one of the most destructive plant pathogenic fungi Macrophomina phaseolina.</title>
        <authorList>
            <person name="Islam M.S."/>
            <person name="Haque M.S."/>
            <person name="Islam M.M."/>
            <person name="Emdad E.M."/>
            <person name="Halim A."/>
            <person name="Hossen Q.M.M."/>
            <person name="Hossain M.Z."/>
            <person name="Ahmed B."/>
            <person name="Rahim S."/>
            <person name="Rahman M.S."/>
            <person name="Alam M.M."/>
            <person name="Hou S."/>
            <person name="Wan X."/>
            <person name="Saito J.A."/>
            <person name="Alam M."/>
        </authorList>
    </citation>
    <scope>NUCLEOTIDE SEQUENCE [LARGE SCALE GENOMIC DNA]</scope>
    <source>
        <strain evidence="7 8">MS6</strain>
    </source>
</reference>
<dbReference type="Pfam" id="PF00644">
    <property type="entry name" value="PARP"/>
    <property type="match status" value="1"/>
</dbReference>
<dbReference type="CDD" id="cd23802">
    <property type="entry name" value="UBCc_UBE2Q"/>
    <property type="match status" value="1"/>
</dbReference>
<dbReference type="GO" id="GO:0003950">
    <property type="term" value="F:NAD+ poly-ADP-ribosyltransferase activity"/>
    <property type="evidence" value="ECO:0007669"/>
    <property type="project" value="InterPro"/>
</dbReference>
<dbReference type="InterPro" id="IPR000608">
    <property type="entry name" value="UBC"/>
</dbReference>
<dbReference type="eggNOG" id="KOG0897">
    <property type="taxonomic scope" value="Eukaryota"/>
</dbReference>
<evidence type="ECO:0000256" key="2">
    <source>
        <dbReference type="ARBA" id="ARBA00022679"/>
    </source>
</evidence>
<dbReference type="Pfam" id="PF00179">
    <property type="entry name" value="UQ_con"/>
    <property type="match status" value="1"/>
</dbReference>
<evidence type="ECO:0000256" key="4">
    <source>
        <dbReference type="ARBA" id="ARBA00023027"/>
    </source>
</evidence>
<evidence type="ECO:0000256" key="1">
    <source>
        <dbReference type="ARBA" id="ARBA00022676"/>
    </source>
</evidence>
<dbReference type="SMART" id="SM00212">
    <property type="entry name" value="UBCc"/>
    <property type="match status" value="1"/>
</dbReference>
<evidence type="ECO:0000259" key="6">
    <source>
        <dbReference type="PROSITE" id="PS50127"/>
    </source>
</evidence>
<dbReference type="InterPro" id="IPR051838">
    <property type="entry name" value="ARTD_PARP"/>
</dbReference>
<dbReference type="VEuPathDB" id="FungiDB:MPH_07107"/>
<dbReference type="InterPro" id="IPR012317">
    <property type="entry name" value="Poly(ADP-ribose)pol_cat_dom"/>
</dbReference>
<dbReference type="SUPFAM" id="SSF54495">
    <property type="entry name" value="UBC-like"/>
    <property type="match status" value="1"/>
</dbReference>
<dbReference type="Gene3D" id="3.90.228.10">
    <property type="match status" value="1"/>
</dbReference>
<dbReference type="AlphaFoldDB" id="K2RSH2"/>
<dbReference type="PANTHER" id="PTHR21328">
    <property type="entry name" value="POLY ADP-RIBOSE POLYMERASE FAMILY, MEMBER PARP"/>
    <property type="match status" value="1"/>
</dbReference>
<organism evidence="7 8">
    <name type="scientific">Macrophomina phaseolina (strain MS6)</name>
    <name type="common">Charcoal rot fungus</name>
    <dbReference type="NCBI Taxonomy" id="1126212"/>
    <lineage>
        <taxon>Eukaryota</taxon>
        <taxon>Fungi</taxon>
        <taxon>Dikarya</taxon>
        <taxon>Ascomycota</taxon>
        <taxon>Pezizomycotina</taxon>
        <taxon>Dothideomycetes</taxon>
        <taxon>Dothideomycetes incertae sedis</taxon>
        <taxon>Botryosphaeriales</taxon>
        <taxon>Botryosphaeriaceae</taxon>
        <taxon>Macrophomina</taxon>
    </lineage>
</organism>
<dbReference type="GO" id="GO:0016779">
    <property type="term" value="F:nucleotidyltransferase activity"/>
    <property type="evidence" value="ECO:0007669"/>
    <property type="project" value="UniProtKB-KW"/>
</dbReference>
<dbReference type="InterPro" id="IPR016135">
    <property type="entry name" value="UBQ-conjugating_enzyme/RWD"/>
</dbReference>
<dbReference type="Proteomes" id="UP000007129">
    <property type="component" value="Unassembled WGS sequence"/>
</dbReference>
<evidence type="ECO:0000313" key="8">
    <source>
        <dbReference type="Proteomes" id="UP000007129"/>
    </source>
</evidence>
<accession>K2RSH2</accession>
<evidence type="ECO:0000313" key="7">
    <source>
        <dbReference type="EMBL" id="EKG15672.1"/>
    </source>
</evidence>
<feature type="compositionally biased region" description="Acidic residues" evidence="5">
    <location>
        <begin position="106"/>
        <end position="124"/>
    </location>
</feature>
<sequence>MGRKDYLADLNLVAASPRSYDVLEVICGDESAAVIQVDSQYGPVTITAHPGETSSYPNDHGFALYVSDSTPDEVSRIVASFNLQLGKDTTIPSLCQELARRLSVDADGDTEMPDSQLDDEEDDVSDTESVYQDSLFGFEADNSRVVEDSPASASYDNIIPLDARNGLRQDLRIVKEAGFKIAIYGPLIQGHPAYMVSSCRIGKLGISDEAMQAWRLLPSEYLVLLIHFSSGYRHVGHIEDMASGNGMMDFRCGVSSSYKPSRSEIIEAFTMLSPDAQNHGVDSKSTGFRKLFISGSLQDLFSEKFAMLLKCRLKGMSWDGALAFWHDHQGTSHKAELAHDPKYRQREKVSAAYPALVTSDHLTNPNYGCRISLPLVAMQFFIRQVVRCTEFCLVCHRKVPTDIEAIKPYVCDSHLCLYQYMQLGFGPSIEHEIITQPKVVDLLISLCFSAAATNGLKPRHLPKGLGLRVPPVDILRLNIVASPYTPGVSPTPDGRPTLLPPGVAKPLKATLKHRELLFNKGVTRNDAGLKHGDWLLLQVKDLEEVVHCRVEDLAMFPTIKISHPIVLPQDGGVKTLDLEHTPPGVHEASFIPYSEDFDQLSDGAMKEVIHFFINLLPSISDMRAYLLRNGSQASLRKWSRMTAPSLGLLRWIIASNRACIMQNDGYDGQHAQPGTAKEDKVWGMPGYTQFRIAMGAPDKERRFMQSVKTTAAEMSLQIPTIFAWHGSDLSNWHSIIREGLNFNETLHGRAFGHGVYFSKDMNTSGSYSSYYNRSVETWRSSDLSVSHVISLNEIVNAPAKFVSQTPHFVVSNVDWIQTRYLFVQSGSPAMGQAARPPMTPEGQEKPRNPIPQDPVHYPINGNRQQLIIPATASRSRPKTAKSTTTGHAIRNGFKKLKSGVSIQHSIDSEDDGNDSVTTEAEDRQMLEPEKESTGSPAVLIPNKAFTDFEPGTLDRNTLELLPPPEDATPLATKRLQRELNNIRKVQGSLPLDELGWYIDIDRFGETMYQWIFEFHSFEPQLPLSQDMKKKGTKSIVLEMIFGGDYPFSPPFVRVIRPRFLPFQQGGGGHVTAGGALCMELLTNDGWSSASSIEAVLMQVRLAISSTEPRPARLDLYNKYDYGIGEAVDAYIRACQAHGWKVPPGFSKMVYAGRSNERRS</sequence>
<dbReference type="Gene3D" id="3.10.110.10">
    <property type="entry name" value="Ubiquitin Conjugating Enzyme"/>
    <property type="match status" value="1"/>
</dbReference>
<evidence type="ECO:0000256" key="5">
    <source>
        <dbReference type="SAM" id="MobiDB-lite"/>
    </source>
</evidence>
<dbReference type="OrthoDB" id="109543at2759"/>